<feature type="transmembrane region" description="Helical" evidence="1">
    <location>
        <begin position="78"/>
        <end position="99"/>
    </location>
</feature>
<evidence type="ECO:0000313" key="3">
    <source>
        <dbReference type="Proteomes" id="UP000231912"/>
    </source>
</evidence>
<sequence length="199" mass="22241">MTESNSPVQATPSDFLKNLGLISLCISIFSGLILGLMTFIFTLLSWAQGTSGEDPLQAFFKGLGTEQPEGLTIDRLLLLSRLGLAFVVVSFVISIGIYLKKKWARIPFVFLCGCFIVISWAWLYFLVFSLGNTNAAFFENEPLAKDPGFFKDFFTFIQNVSIVSNLWNVVVILGSDYLLVVVMRKLLNPNILSEFENKT</sequence>
<dbReference type="AlphaFoldDB" id="A0A2M9ZCP6"/>
<evidence type="ECO:0000256" key="1">
    <source>
        <dbReference type="SAM" id="Phobius"/>
    </source>
</evidence>
<feature type="transmembrane region" description="Helical" evidence="1">
    <location>
        <begin position="106"/>
        <end position="127"/>
    </location>
</feature>
<reference evidence="2 3" key="1">
    <citation type="submission" date="2017-07" db="EMBL/GenBank/DDBJ databases">
        <title>Leptospira spp. isolated from tropical soils.</title>
        <authorList>
            <person name="Thibeaux R."/>
            <person name="Iraola G."/>
            <person name="Ferres I."/>
            <person name="Bierque E."/>
            <person name="Girault D."/>
            <person name="Soupe-Gilbert M.-E."/>
            <person name="Picardeau M."/>
            <person name="Goarant C."/>
        </authorList>
    </citation>
    <scope>NUCLEOTIDE SEQUENCE [LARGE SCALE GENOMIC DNA]</scope>
    <source>
        <strain evidence="2 3">FH2-C-A2</strain>
    </source>
</reference>
<comment type="caution">
    <text evidence="2">The sequence shown here is derived from an EMBL/GenBank/DDBJ whole genome shotgun (WGS) entry which is preliminary data.</text>
</comment>
<organism evidence="2 3">
    <name type="scientific">Leptospira wolffii</name>
    <dbReference type="NCBI Taxonomy" id="409998"/>
    <lineage>
        <taxon>Bacteria</taxon>
        <taxon>Pseudomonadati</taxon>
        <taxon>Spirochaetota</taxon>
        <taxon>Spirochaetia</taxon>
        <taxon>Leptospirales</taxon>
        <taxon>Leptospiraceae</taxon>
        <taxon>Leptospira</taxon>
    </lineage>
</organism>
<keyword evidence="1" id="KW-0812">Transmembrane</keyword>
<accession>A0A2M9ZCP6</accession>
<name>A0A2M9ZCP6_9LEPT</name>
<dbReference type="EMBL" id="NPDT01000002">
    <property type="protein sequence ID" value="PJZ66144.1"/>
    <property type="molecule type" value="Genomic_DNA"/>
</dbReference>
<evidence type="ECO:0000313" key="2">
    <source>
        <dbReference type="EMBL" id="PJZ66144.1"/>
    </source>
</evidence>
<protein>
    <submittedName>
        <fullName evidence="2">Uncharacterized protein</fullName>
    </submittedName>
</protein>
<gene>
    <name evidence="2" type="ORF">CH371_07575</name>
</gene>
<dbReference type="Proteomes" id="UP000231912">
    <property type="component" value="Unassembled WGS sequence"/>
</dbReference>
<feature type="transmembrane region" description="Helical" evidence="1">
    <location>
        <begin position="166"/>
        <end position="183"/>
    </location>
</feature>
<proteinExistence type="predicted"/>
<feature type="transmembrane region" description="Helical" evidence="1">
    <location>
        <begin position="21"/>
        <end position="47"/>
    </location>
</feature>
<dbReference type="RefSeq" id="WP_125250316.1">
    <property type="nucleotide sequence ID" value="NZ_NPDT01000002.1"/>
</dbReference>
<keyword evidence="1" id="KW-0472">Membrane</keyword>
<keyword evidence="1" id="KW-1133">Transmembrane helix</keyword>